<evidence type="ECO:0000313" key="7">
    <source>
        <dbReference type="Proteomes" id="UP000595437"/>
    </source>
</evidence>
<keyword evidence="1" id="KW-0479">Metal-binding</keyword>
<proteinExistence type="predicted"/>
<dbReference type="Pfam" id="PF16866">
    <property type="entry name" value="PHD_4"/>
    <property type="match status" value="1"/>
</dbReference>
<evidence type="ECO:0000313" key="6">
    <source>
        <dbReference type="EMBL" id="QQP55631.1"/>
    </source>
</evidence>
<evidence type="ECO:0000256" key="1">
    <source>
        <dbReference type="ARBA" id="ARBA00022723"/>
    </source>
</evidence>
<keyword evidence="2" id="KW-0863">Zinc-finger</keyword>
<sequence length="105" mass="11657">PQLPICAFCSVCNLDGWFGIPRLQSKESERPEEPPNLFECTVCLEIIHPACAEKTSGLGKINSELCNSWECGKCANSGFGTAPSRIRKRKLSEEEEDNMMMSEDS</sequence>
<feature type="non-terminal residue" evidence="6">
    <location>
        <position position="1"/>
    </location>
</feature>
<reference evidence="7" key="1">
    <citation type="submission" date="2021-01" db="EMBL/GenBank/DDBJ databases">
        <title>Caligus Genome Assembly.</title>
        <authorList>
            <person name="Gallardo-Escarate C."/>
        </authorList>
    </citation>
    <scope>NUCLEOTIDE SEQUENCE [LARGE SCALE GENOMIC DNA]</scope>
</reference>
<dbReference type="OrthoDB" id="5876800at2759"/>
<dbReference type="AlphaFoldDB" id="A0A7T8KGX3"/>
<keyword evidence="3" id="KW-0862">Zinc</keyword>
<protein>
    <recommendedName>
        <fullName evidence="5">PHD-type domain-containing protein</fullName>
    </recommendedName>
</protein>
<feature type="compositionally biased region" description="Acidic residues" evidence="4">
    <location>
        <begin position="93"/>
        <end position="105"/>
    </location>
</feature>
<dbReference type="InterPro" id="IPR013083">
    <property type="entry name" value="Znf_RING/FYVE/PHD"/>
</dbReference>
<evidence type="ECO:0000256" key="2">
    <source>
        <dbReference type="ARBA" id="ARBA00022771"/>
    </source>
</evidence>
<dbReference type="Proteomes" id="UP000595437">
    <property type="component" value="Chromosome 1"/>
</dbReference>
<name>A0A7T8KGX3_CALRO</name>
<accession>A0A7T8KGX3</accession>
<dbReference type="EMBL" id="CP045890">
    <property type="protein sequence ID" value="QQP55631.1"/>
    <property type="molecule type" value="Genomic_DNA"/>
</dbReference>
<organism evidence="6 7">
    <name type="scientific">Caligus rogercresseyi</name>
    <name type="common">Sea louse</name>
    <dbReference type="NCBI Taxonomy" id="217165"/>
    <lineage>
        <taxon>Eukaryota</taxon>
        <taxon>Metazoa</taxon>
        <taxon>Ecdysozoa</taxon>
        <taxon>Arthropoda</taxon>
        <taxon>Crustacea</taxon>
        <taxon>Multicrustacea</taxon>
        <taxon>Hexanauplia</taxon>
        <taxon>Copepoda</taxon>
        <taxon>Siphonostomatoida</taxon>
        <taxon>Caligidae</taxon>
        <taxon>Caligus</taxon>
    </lineage>
</organism>
<evidence type="ECO:0000256" key="4">
    <source>
        <dbReference type="SAM" id="MobiDB-lite"/>
    </source>
</evidence>
<keyword evidence="7" id="KW-1185">Reference proteome</keyword>
<dbReference type="GO" id="GO:0008270">
    <property type="term" value="F:zinc ion binding"/>
    <property type="evidence" value="ECO:0007669"/>
    <property type="project" value="UniProtKB-KW"/>
</dbReference>
<dbReference type="Gene3D" id="3.30.40.10">
    <property type="entry name" value="Zinc/RING finger domain, C3HC4 (zinc finger)"/>
    <property type="match status" value="1"/>
</dbReference>
<feature type="domain" description="PHD-type" evidence="5">
    <location>
        <begin position="3"/>
        <end position="75"/>
    </location>
</feature>
<gene>
    <name evidence="6" type="ORF">FKW44_000027</name>
</gene>
<dbReference type="InterPro" id="IPR019787">
    <property type="entry name" value="Znf_PHD-finger"/>
</dbReference>
<feature type="region of interest" description="Disordered" evidence="4">
    <location>
        <begin position="81"/>
        <end position="105"/>
    </location>
</feature>
<evidence type="ECO:0000256" key="3">
    <source>
        <dbReference type="ARBA" id="ARBA00022833"/>
    </source>
</evidence>
<evidence type="ECO:0000259" key="5">
    <source>
        <dbReference type="Pfam" id="PF16866"/>
    </source>
</evidence>